<dbReference type="RefSeq" id="XP_018497587.1">
    <property type="nucleotide sequence ID" value="XM_018642071.1"/>
</dbReference>
<feature type="signal peptide" evidence="2">
    <location>
        <begin position="1"/>
        <end position="22"/>
    </location>
</feature>
<evidence type="ECO:0000313" key="3">
    <source>
        <dbReference type="Proteomes" id="UP000694867"/>
    </source>
</evidence>
<evidence type="ECO:0000313" key="4">
    <source>
        <dbReference type="RefSeq" id="XP_018497587.1"/>
    </source>
</evidence>
<reference evidence="4" key="1">
    <citation type="submission" date="2025-08" db="UniProtKB">
        <authorList>
            <consortium name="RefSeq"/>
        </authorList>
    </citation>
    <scope>IDENTIFICATION</scope>
</reference>
<keyword evidence="2" id="KW-0732">Signal</keyword>
<keyword evidence="3" id="KW-1185">Reference proteome</keyword>
<dbReference type="AlphaFoldDB" id="A0AAJ7PB36"/>
<organism evidence="3 4">
    <name type="scientific">Galendromus occidentalis</name>
    <name type="common">western predatory mite</name>
    <dbReference type="NCBI Taxonomy" id="34638"/>
    <lineage>
        <taxon>Eukaryota</taxon>
        <taxon>Metazoa</taxon>
        <taxon>Ecdysozoa</taxon>
        <taxon>Arthropoda</taxon>
        <taxon>Chelicerata</taxon>
        <taxon>Arachnida</taxon>
        <taxon>Acari</taxon>
        <taxon>Parasitiformes</taxon>
        <taxon>Mesostigmata</taxon>
        <taxon>Gamasina</taxon>
        <taxon>Phytoseioidea</taxon>
        <taxon>Phytoseiidae</taxon>
        <taxon>Typhlodrominae</taxon>
        <taxon>Galendromus</taxon>
    </lineage>
</organism>
<evidence type="ECO:0000256" key="2">
    <source>
        <dbReference type="SAM" id="SignalP"/>
    </source>
</evidence>
<proteinExistence type="predicted"/>
<gene>
    <name evidence="4" type="primary">LOC100903252</name>
</gene>
<dbReference type="Proteomes" id="UP000694867">
    <property type="component" value="Unplaced"/>
</dbReference>
<evidence type="ECO:0000256" key="1">
    <source>
        <dbReference type="SAM" id="MobiDB-lite"/>
    </source>
</evidence>
<sequence length="204" mass="20903">MNKQKAVSLVFVVVVVSGGGQAAELPERLREGSVSADMYEASPAIVSAAGAAAVKNTIVSGPSSNSPSVKSPNTVIVDSAAVTSAIVGAAESAPVVRVGVAVDNPAIAVAGNPNETVVVYSPEANNGERRAIQNSLKLIGKPASMQSTKETRPDGNEHDVNPRRDEKVTPIKENTVATHAIKGGGSSSLKVAAQMVGVYQHNKR</sequence>
<protein>
    <submittedName>
        <fullName evidence="4">Uncharacterized protein LOC100903252</fullName>
    </submittedName>
</protein>
<name>A0AAJ7PB36_9ACAR</name>
<feature type="compositionally biased region" description="Basic and acidic residues" evidence="1">
    <location>
        <begin position="149"/>
        <end position="170"/>
    </location>
</feature>
<accession>A0AAJ7PB36</accession>
<dbReference type="KEGG" id="goe:100903252"/>
<feature type="chain" id="PRO_5042549823" evidence="2">
    <location>
        <begin position="23"/>
        <end position="204"/>
    </location>
</feature>
<dbReference type="GeneID" id="100903252"/>
<feature type="region of interest" description="Disordered" evidence="1">
    <location>
        <begin position="142"/>
        <end position="171"/>
    </location>
</feature>